<feature type="transmembrane region" description="Helical" evidence="5">
    <location>
        <begin position="336"/>
        <end position="355"/>
    </location>
</feature>
<evidence type="ECO:0000256" key="5">
    <source>
        <dbReference type="SAM" id="Phobius"/>
    </source>
</evidence>
<organism evidence="7 8">
    <name type="scientific">Argiope bruennichi</name>
    <name type="common">Wasp spider</name>
    <name type="synonym">Aranea bruennichi</name>
    <dbReference type="NCBI Taxonomy" id="94029"/>
    <lineage>
        <taxon>Eukaryota</taxon>
        <taxon>Metazoa</taxon>
        <taxon>Ecdysozoa</taxon>
        <taxon>Arthropoda</taxon>
        <taxon>Chelicerata</taxon>
        <taxon>Arachnida</taxon>
        <taxon>Araneae</taxon>
        <taxon>Araneomorphae</taxon>
        <taxon>Entelegynae</taxon>
        <taxon>Araneoidea</taxon>
        <taxon>Araneidae</taxon>
        <taxon>Argiope</taxon>
    </lineage>
</organism>
<dbReference type="InterPro" id="IPR036259">
    <property type="entry name" value="MFS_trans_sf"/>
</dbReference>
<dbReference type="GO" id="GO:0015232">
    <property type="term" value="F:heme transmembrane transporter activity"/>
    <property type="evidence" value="ECO:0007669"/>
    <property type="project" value="TreeGrafter"/>
</dbReference>
<evidence type="ECO:0000256" key="1">
    <source>
        <dbReference type="ARBA" id="ARBA00004141"/>
    </source>
</evidence>
<gene>
    <name evidence="7" type="ORF">HNY73_021744</name>
</gene>
<feature type="transmembrane region" description="Helical" evidence="5">
    <location>
        <begin position="458"/>
        <end position="478"/>
    </location>
</feature>
<sequence>MEENQNTGPKTGHSNSTFYCKNILSQFDNSAKTSSFTESSCKEKYEKQNGNEQNIDNVDKAVKRHSCAHEIKLYKQRYLMLFLFALCSMMNGFTAFQYTVVANIVSCYFDVSLSDVNWTCDVHMVVFLILVFPVMYFMDKNGIKITLVIAAILNFLGSVAQCFTIAPNRFFVVMTCQTLYAIGQVFVLSLPPFIAAVWFGTGEVGLACAMGVFGNQLGVALGFIVPPNILTNNCTEQMTISSELSMIAYPMTTINTIILVVIIFVFQDKPKLFPSIAQATKPTCKTNYVKSLKKLFMDIPFVLLFLGYGLITGTYFTISTLLNEMVLIHFPGEEVIAGTMGALLVFAGMMGSLIIGALLDRTHKYKAISLVVFILSFVVMLAYTFLIKLEKFWIQFVMFTLLGFIMTGYLPAGYDFGAEITYPVPEAMSASLLNASSQIFSIILTNIASPLLETYGDFASNSYFCVCLLVGTTIMACIKCKLKRADAETEVDDTSPEIVQESVS</sequence>
<evidence type="ECO:0000313" key="8">
    <source>
        <dbReference type="Proteomes" id="UP000807504"/>
    </source>
</evidence>
<evidence type="ECO:0000259" key="6">
    <source>
        <dbReference type="PROSITE" id="PS50850"/>
    </source>
</evidence>
<dbReference type="AlphaFoldDB" id="A0A8T0DYH0"/>
<evidence type="ECO:0000256" key="3">
    <source>
        <dbReference type="ARBA" id="ARBA00022989"/>
    </source>
</evidence>
<dbReference type="GO" id="GO:0097037">
    <property type="term" value="P:heme export"/>
    <property type="evidence" value="ECO:0007669"/>
    <property type="project" value="TreeGrafter"/>
</dbReference>
<dbReference type="GO" id="GO:0016020">
    <property type="term" value="C:membrane"/>
    <property type="evidence" value="ECO:0007669"/>
    <property type="project" value="UniProtKB-SubCell"/>
</dbReference>
<dbReference type="Pfam" id="PF07690">
    <property type="entry name" value="MFS_1"/>
    <property type="match status" value="1"/>
</dbReference>
<dbReference type="InterPro" id="IPR020846">
    <property type="entry name" value="MFS_dom"/>
</dbReference>
<dbReference type="Proteomes" id="UP000807504">
    <property type="component" value="Unassembled WGS sequence"/>
</dbReference>
<keyword evidence="3 5" id="KW-1133">Transmembrane helix</keyword>
<comment type="caution">
    <text evidence="7">The sequence shown here is derived from an EMBL/GenBank/DDBJ whole genome shotgun (WGS) entry which is preliminary data.</text>
</comment>
<dbReference type="InterPro" id="IPR049680">
    <property type="entry name" value="FLVCR1-2_SLC49-like"/>
</dbReference>
<reference evidence="7" key="1">
    <citation type="journal article" date="2020" name="bioRxiv">
        <title>Chromosome-level reference genome of the European wasp spider Argiope bruennichi: a resource for studies on range expansion and evolutionary adaptation.</title>
        <authorList>
            <person name="Sheffer M.M."/>
            <person name="Hoppe A."/>
            <person name="Krehenwinkel H."/>
            <person name="Uhl G."/>
            <person name="Kuss A.W."/>
            <person name="Jensen L."/>
            <person name="Jensen C."/>
            <person name="Gillespie R.G."/>
            <person name="Hoff K.J."/>
            <person name="Prost S."/>
        </authorList>
    </citation>
    <scope>NUCLEOTIDE SEQUENCE</scope>
</reference>
<keyword evidence="2 5" id="KW-0812">Transmembrane</keyword>
<dbReference type="SUPFAM" id="SSF103473">
    <property type="entry name" value="MFS general substrate transporter"/>
    <property type="match status" value="1"/>
</dbReference>
<feature type="transmembrane region" description="Helical" evidence="5">
    <location>
        <begin position="206"/>
        <end position="226"/>
    </location>
</feature>
<dbReference type="PANTHER" id="PTHR10924:SF4">
    <property type="entry name" value="GH15861P"/>
    <property type="match status" value="1"/>
</dbReference>
<dbReference type="GO" id="GO:0020037">
    <property type="term" value="F:heme binding"/>
    <property type="evidence" value="ECO:0007669"/>
    <property type="project" value="TreeGrafter"/>
</dbReference>
<feature type="transmembrane region" description="Helical" evidence="5">
    <location>
        <begin position="145"/>
        <end position="166"/>
    </location>
</feature>
<dbReference type="PROSITE" id="PS50850">
    <property type="entry name" value="MFS"/>
    <property type="match status" value="1"/>
</dbReference>
<keyword evidence="4 5" id="KW-0472">Membrane</keyword>
<dbReference type="Gene3D" id="1.20.1250.20">
    <property type="entry name" value="MFS general substrate transporter like domains"/>
    <property type="match status" value="2"/>
</dbReference>
<feature type="transmembrane region" description="Helical" evidence="5">
    <location>
        <begin position="367"/>
        <end position="386"/>
    </location>
</feature>
<name>A0A8T0DYH0_ARGBR</name>
<feature type="domain" description="Major facilitator superfamily (MFS) profile" evidence="6">
    <location>
        <begin position="80"/>
        <end position="483"/>
    </location>
</feature>
<feature type="transmembrane region" description="Helical" evidence="5">
    <location>
        <begin position="246"/>
        <end position="266"/>
    </location>
</feature>
<dbReference type="PANTHER" id="PTHR10924">
    <property type="entry name" value="MAJOR FACILITATOR SUPERFAMILY PROTEIN-RELATED"/>
    <property type="match status" value="1"/>
</dbReference>
<evidence type="ECO:0000313" key="7">
    <source>
        <dbReference type="EMBL" id="KAF8763568.1"/>
    </source>
</evidence>
<dbReference type="EMBL" id="JABXBU010002231">
    <property type="protein sequence ID" value="KAF8763568.1"/>
    <property type="molecule type" value="Genomic_DNA"/>
</dbReference>
<keyword evidence="8" id="KW-1185">Reference proteome</keyword>
<feature type="transmembrane region" description="Helical" evidence="5">
    <location>
        <begin position="78"/>
        <end position="96"/>
    </location>
</feature>
<dbReference type="InterPro" id="IPR011701">
    <property type="entry name" value="MFS"/>
</dbReference>
<proteinExistence type="predicted"/>
<protein>
    <submittedName>
        <fullName evidence="7">Feline leukemia virus subgroup C like protein</fullName>
    </submittedName>
</protein>
<evidence type="ECO:0000256" key="4">
    <source>
        <dbReference type="ARBA" id="ARBA00023136"/>
    </source>
</evidence>
<feature type="transmembrane region" description="Helical" evidence="5">
    <location>
        <begin position="432"/>
        <end position="452"/>
    </location>
</feature>
<evidence type="ECO:0000256" key="2">
    <source>
        <dbReference type="ARBA" id="ARBA00022692"/>
    </source>
</evidence>
<comment type="subcellular location">
    <subcellularLocation>
        <location evidence="1">Membrane</location>
        <topology evidence="1">Multi-pass membrane protein</topology>
    </subcellularLocation>
</comment>
<accession>A0A8T0DYH0</accession>
<feature type="transmembrane region" description="Helical" evidence="5">
    <location>
        <begin position="295"/>
        <end position="316"/>
    </location>
</feature>
<reference evidence="7" key="2">
    <citation type="submission" date="2020-06" db="EMBL/GenBank/DDBJ databases">
        <authorList>
            <person name="Sheffer M."/>
        </authorList>
    </citation>
    <scope>NUCLEOTIDE SEQUENCE</scope>
</reference>
<feature type="transmembrane region" description="Helical" evidence="5">
    <location>
        <begin position="116"/>
        <end position="138"/>
    </location>
</feature>
<feature type="transmembrane region" description="Helical" evidence="5">
    <location>
        <begin position="392"/>
        <end position="412"/>
    </location>
</feature>
<feature type="transmembrane region" description="Helical" evidence="5">
    <location>
        <begin position="178"/>
        <end position="199"/>
    </location>
</feature>